<keyword evidence="6" id="KW-1185">Reference proteome</keyword>
<organism evidence="5 6">
    <name type="scientific">Ameca splendens</name>
    <dbReference type="NCBI Taxonomy" id="208324"/>
    <lineage>
        <taxon>Eukaryota</taxon>
        <taxon>Metazoa</taxon>
        <taxon>Chordata</taxon>
        <taxon>Craniata</taxon>
        <taxon>Vertebrata</taxon>
        <taxon>Euteleostomi</taxon>
        <taxon>Actinopterygii</taxon>
        <taxon>Neopterygii</taxon>
        <taxon>Teleostei</taxon>
        <taxon>Neoteleostei</taxon>
        <taxon>Acanthomorphata</taxon>
        <taxon>Ovalentaria</taxon>
        <taxon>Atherinomorphae</taxon>
        <taxon>Cyprinodontiformes</taxon>
        <taxon>Goodeidae</taxon>
        <taxon>Ameca</taxon>
    </lineage>
</organism>
<feature type="signal peptide" evidence="3">
    <location>
        <begin position="1"/>
        <end position="22"/>
    </location>
</feature>
<evidence type="ECO:0000313" key="6">
    <source>
        <dbReference type="Proteomes" id="UP001469553"/>
    </source>
</evidence>
<proteinExistence type="predicted"/>
<evidence type="ECO:0000256" key="3">
    <source>
        <dbReference type="SAM" id="SignalP"/>
    </source>
</evidence>
<dbReference type="Gene3D" id="2.40.50.40">
    <property type="match status" value="1"/>
</dbReference>
<sequence length="319" mass="33744">MQSSLSLTSLLCFTTWINLVQAISGAVNNCPCVTVSKTKVEHFKIKEYTIQKEGVCLFKAIVFQTVAGKTICKDPDNEWAKFVILQLKKRQTTTTSAPGPQLQATPSSPTTLPESEPTSTPTTAPGSKPSSVPTSGPGSELPSIPTSAPLPLAPVSEQTSTPTLGPGLEQESHPLSTPTSARPTPGSKPLLTLTSSTPATAPSSQTSLPRSEPTSTLTLAASTTTSTSSVTPASAPSTTITSNLYLSSSTFAKSTPNPTSVSTSAPNNIAGASGTRSASHRIPAKSTRRKTSTRRRSTTRKQNRRKMREWQRRSTKKFM</sequence>
<name>A0ABV0YQQ0_9TELE</name>
<evidence type="ECO:0000256" key="2">
    <source>
        <dbReference type="SAM" id="MobiDB-lite"/>
    </source>
</evidence>
<dbReference type="EMBL" id="JAHRIP010038993">
    <property type="protein sequence ID" value="MEQ2295771.1"/>
    <property type="molecule type" value="Genomic_DNA"/>
</dbReference>
<reference evidence="5 6" key="1">
    <citation type="submission" date="2021-06" db="EMBL/GenBank/DDBJ databases">
        <authorList>
            <person name="Palmer J.M."/>
        </authorList>
    </citation>
    <scope>NUCLEOTIDE SEQUENCE [LARGE SCALE GENOMIC DNA]</scope>
    <source>
        <strain evidence="5 6">AS_MEX2019</strain>
        <tissue evidence="5">Muscle</tissue>
    </source>
</reference>
<evidence type="ECO:0000256" key="1">
    <source>
        <dbReference type="ARBA" id="ARBA00022514"/>
    </source>
</evidence>
<evidence type="ECO:0000259" key="4">
    <source>
        <dbReference type="Pfam" id="PF00048"/>
    </source>
</evidence>
<feature type="compositionally biased region" description="Polar residues" evidence="2">
    <location>
        <begin position="251"/>
        <end position="267"/>
    </location>
</feature>
<feature type="compositionally biased region" description="Polar residues" evidence="2">
    <location>
        <begin position="93"/>
        <end position="104"/>
    </location>
</feature>
<dbReference type="Pfam" id="PF00048">
    <property type="entry name" value="IL8"/>
    <property type="match status" value="1"/>
</dbReference>
<dbReference type="InterPro" id="IPR001811">
    <property type="entry name" value="Chemokine_IL8-like_dom"/>
</dbReference>
<accession>A0ABV0YQQ0</accession>
<dbReference type="InterPro" id="IPR039809">
    <property type="entry name" value="Chemokine_b/g/d"/>
</dbReference>
<feature type="compositionally biased region" description="Basic residues" evidence="2">
    <location>
        <begin position="278"/>
        <end position="319"/>
    </location>
</feature>
<keyword evidence="1" id="KW-0202">Cytokine</keyword>
<keyword evidence="3" id="KW-0732">Signal</keyword>
<comment type="caution">
    <text evidence="5">The sequence shown here is derived from an EMBL/GenBank/DDBJ whole genome shotgun (WGS) entry which is preliminary data.</text>
</comment>
<feature type="region of interest" description="Disordered" evidence="2">
    <location>
        <begin position="251"/>
        <end position="319"/>
    </location>
</feature>
<dbReference type="SUPFAM" id="SSF54117">
    <property type="entry name" value="Interleukin 8-like chemokines"/>
    <property type="match status" value="1"/>
</dbReference>
<dbReference type="Proteomes" id="UP001469553">
    <property type="component" value="Unassembled WGS sequence"/>
</dbReference>
<feature type="compositionally biased region" description="Low complexity" evidence="2">
    <location>
        <begin position="183"/>
        <end position="239"/>
    </location>
</feature>
<evidence type="ECO:0000313" key="5">
    <source>
        <dbReference type="EMBL" id="MEQ2295771.1"/>
    </source>
</evidence>
<protein>
    <recommendedName>
        <fullName evidence="4">Chemokine interleukin-8-like domain-containing protein</fullName>
    </recommendedName>
</protein>
<feature type="chain" id="PRO_5046003250" description="Chemokine interleukin-8-like domain-containing protein" evidence="3">
    <location>
        <begin position="23"/>
        <end position="319"/>
    </location>
</feature>
<feature type="domain" description="Chemokine interleukin-8-like" evidence="4">
    <location>
        <begin position="29"/>
        <end position="84"/>
    </location>
</feature>
<dbReference type="PANTHER" id="PTHR12015:SF177">
    <property type="entry name" value="CHEMOKINE INTERLEUKIN-8-LIKE DOMAIN-CONTAINING PROTEIN"/>
    <property type="match status" value="1"/>
</dbReference>
<dbReference type="InterPro" id="IPR036048">
    <property type="entry name" value="Interleukin_8-like_sf"/>
</dbReference>
<dbReference type="PANTHER" id="PTHR12015">
    <property type="entry name" value="SMALL INDUCIBLE CYTOKINE A"/>
    <property type="match status" value="1"/>
</dbReference>
<feature type="compositionally biased region" description="Low complexity" evidence="2">
    <location>
        <begin position="105"/>
        <end position="131"/>
    </location>
</feature>
<feature type="region of interest" description="Disordered" evidence="2">
    <location>
        <begin position="93"/>
        <end position="239"/>
    </location>
</feature>
<feature type="compositionally biased region" description="Polar residues" evidence="2">
    <location>
        <begin position="173"/>
        <end position="182"/>
    </location>
</feature>
<gene>
    <name evidence="5" type="ORF">AMECASPLE_017968</name>
</gene>